<evidence type="ECO:0000313" key="6">
    <source>
        <dbReference type="EMBL" id="TDY60171.1"/>
    </source>
</evidence>
<evidence type="ECO:0000259" key="5">
    <source>
        <dbReference type="Pfam" id="PF02782"/>
    </source>
</evidence>
<keyword evidence="7" id="KW-1185">Reference proteome</keyword>
<evidence type="ECO:0000256" key="1">
    <source>
        <dbReference type="ARBA" id="ARBA00009156"/>
    </source>
</evidence>
<dbReference type="Pfam" id="PF02782">
    <property type="entry name" value="FGGY_C"/>
    <property type="match status" value="1"/>
</dbReference>
<evidence type="ECO:0000313" key="7">
    <source>
        <dbReference type="Proteomes" id="UP000295066"/>
    </source>
</evidence>
<proteinExistence type="inferred from homology"/>
<dbReference type="PANTHER" id="PTHR43095">
    <property type="entry name" value="SUGAR KINASE"/>
    <property type="match status" value="1"/>
</dbReference>
<dbReference type="GO" id="GO:0005975">
    <property type="term" value="P:carbohydrate metabolic process"/>
    <property type="evidence" value="ECO:0007669"/>
    <property type="project" value="InterPro"/>
</dbReference>
<organism evidence="6 7">
    <name type="scientific">Aminivibrio pyruvatiphilus</name>
    <dbReference type="NCBI Taxonomy" id="1005740"/>
    <lineage>
        <taxon>Bacteria</taxon>
        <taxon>Thermotogati</taxon>
        <taxon>Synergistota</taxon>
        <taxon>Synergistia</taxon>
        <taxon>Synergistales</taxon>
        <taxon>Aminobacteriaceae</taxon>
        <taxon>Aminivibrio</taxon>
    </lineage>
</organism>
<keyword evidence="2" id="KW-0808">Transferase</keyword>
<accession>A0A4V6QD89</accession>
<dbReference type="InterPro" id="IPR043129">
    <property type="entry name" value="ATPase_NBD"/>
</dbReference>
<evidence type="ECO:0000259" key="4">
    <source>
        <dbReference type="Pfam" id="PF00370"/>
    </source>
</evidence>
<dbReference type="EMBL" id="SORI01000009">
    <property type="protein sequence ID" value="TDY60171.1"/>
    <property type="molecule type" value="Genomic_DNA"/>
</dbReference>
<dbReference type="GO" id="GO:0016301">
    <property type="term" value="F:kinase activity"/>
    <property type="evidence" value="ECO:0007669"/>
    <property type="project" value="UniProtKB-KW"/>
</dbReference>
<dbReference type="Gene3D" id="3.30.420.40">
    <property type="match status" value="2"/>
</dbReference>
<dbReference type="RefSeq" id="WP_166670083.1">
    <property type="nucleotide sequence ID" value="NZ_SORI01000009.1"/>
</dbReference>
<keyword evidence="3 6" id="KW-0418">Kinase</keyword>
<dbReference type="SUPFAM" id="SSF53067">
    <property type="entry name" value="Actin-like ATPase domain"/>
    <property type="match status" value="2"/>
</dbReference>
<evidence type="ECO:0000256" key="2">
    <source>
        <dbReference type="ARBA" id="ARBA00022679"/>
    </source>
</evidence>
<comment type="caution">
    <text evidence="6">The sequence shown here is derived from an EMBL/GenBank/DDBJ whole genome shotgun (WGS) entry which is preliminary data.</text>
</comment>
<dbReference type="AlphaFoldDB" id="A0A4V6QD89"/>
<dbReference type="Proteomes" id="UP000295066">
    <property type="component" value="Unassembled WGS sequence"/>
</dbReference>
<dbReference type="Pfam" id="PF00370">
    <property type="entry name" value="FGGY_N"/>
    <property type="match status" value="1"/>
</dbReference>
<dbReference type="InterPro" id="IPR050406">
    <property type="entry name" value="FGGY_Carb_Kinase"/>
</dbReference>
<name>A0A4V6QD89_9BACT</name>
<dbReference type="InterPro" id="IPR018485">
    <property type="entry name" value="FGGY_C"/>
</dbReference>
<feature type="domain" description="Carbohydrate kinase FGGY C-terminal" evidence="5">
    <location>
        <begin position="256"/>
        <end position="429"/>
    </location>
</feature>
<dbReference type="InterPro" id="IPR018484">
    <property type="entry name" value="FGGY_N"/>
</dbReference>
<sequence length="477" mass="51088">MPLFLGVDMGTSSLKACVIDGEGHGAAGAKVPSETLSPGPGMYEVDGETCWWRGFLSLCGEISHSVPLSDIAGICVSSVCGSFIPVDGQGRQTHNAILYGIDRRAAKQAEELNEKYGPQLAARLGGPFTTHSVFPKILWLKERCPDVFHRTAFFLEPNNFVTFRLTGERAWDFPSAAGTTLVDRPALEWPGELFAAEGVDPARFPPLRWPLSVLGRVTAGAARETGLPEGIPVAVGACDINAEAAAARAFFPGDCVVVFGSTVSLLLTTERPAEVPGFVSGMSLLEGTFRVGAATASGSRFLQWMNRTFRSGDPEREQSPTGILILPWLDGARTPFHNPEARMTFNGMDGSATPGRMIRAGREALGYELSFLLSRIGEVRAVPDVLDVSGGLCNDRTLMGIISSITGKKLRLHRDVDASYGDALIAASASGFLPPDELKAMGGGGTMVFPDRALHEKFLPWSRCFRNLAENGGMTRP</sequence>
<protein>
    <submittedName>
        <fullName evidence="6">Xylulokinase</fullName>
    </submittedName>
</protein>
<dbReference type="InterPro" id="IPR000577">
    <property type="entry name" value="Carb_kinase_FGGY"/>
</dbReference>
<gene>
    <name evidence="6" type="ORF">C8D99_10925</name>
</gene>
<dbReference type="PIRSF" id="PIRSF000538">
    <property type="entry name" value="GlpK"/>
    <property type="match status" value="1"/>
</dbReference>
<evidence type="ECO:0000256" key="3">
    <source>
        <dbReference type="ARBA" id="ARBA00022777"/>
    </source>
</evidence>
<comment type="similarity">
    <text evidence="1">Belongs to the FGGY kinase family.</text>
</comment>
<feature type="domain" description="Carbohydrate kinase FGGY N-terminal" evidence="4">
    <location>
        <begin position="4"/>
        <end position="241"/>
    </location>
</feature>
<reference evidence="6 7" key="1">
    <citation type="submission" date="2019-03" db="EMBL/GenBank/DDBJ databases">
        <title>Genomic Encyclopedia of Type Strains, Phase IV (KMG-IV): sequencing the most valuable type-strain genomes for metagenomic binning, comparative biology and taxonomic classification.</title>
        <authorList>
            <person name="Goeker M."/>
        </authorList>
    </citation>
    <scope>NUCLEOTIDE SEQUENCE [LARGE SCALE GENOMIC DNA]</scope>
    <source>
        <strain evidence="6 7">DSM 25964</strain>
    </source>
</reference>